<name>A0A2U3BDL3_9VIBR</name>
<evidence type="ECO:0000313" key="2">
    <source>
        <dbReference type="Proteomes" id="UP000245362"/>
    </source>
</evidence>
<gene>
    <name evidence="1" type="ORF">DI392_00695</name>
</gene>
<reference evidence="1 2" key="1">
    <citation type="submission" date="2018-05" db="EMBL/GenBank/DDBJ databases">
        <title>Vibrio limimaris sp. nov., isolated from marine sediment.</title>
        <authorList>
            <person name="Li C.-M."/>
        </authorList>
    </citation>
    <scope>NUCLEOTIDE SEQUENCE [LARGE SCALE GENOMIC DNA]</scope>
    <source>
        <strain evidence="1 2">E4404</strain>
    </source>
</reference>
<dbReference type="Proteomes" id="UP000245362">
    <property type="component" value="Unassembled WGS sequence"/>
</dbReference>
<dbReference type="RefSeq" id="WP_109317986.1">
    <property type="nucleotide sequence ID" value="NZ_QFWT01000001.1"/>
</dbReference>
<dbReference type="EMBL" id="QFWT01000001">
    <property type="protein sequence ID" value="PWI34832.1"/>
    <property type="molecule type" value="Genomic_DNA"/>
</dbReference>
<proteinExistence type="predicted"/>
<organism evidence="1 2">
    <name type="scientific">Vibrio albus</name>
    <dbReference type="NCBI Taxonomy" id="2200953"/>
    <lineage>
        <taxon>Bacteria</taxon>
        <taxon>Pseudomonadati</taxon>
        <taxon>Pseudomonadota</taxon>
        <taxon>Gammaproteobacteria</taxon>
        <taxon>Vibrionales</taxon>
        <taxon>Vibrionaceae</taxon>
        <taxon>Vibrio</taxon>
    </lineage>
</organism>
<dbReference type="AlphaFoldDB" id="A0A2U3BDL3"/>
<keyword evidence="2" id="KW-1185">Reference proteome</keyword>
<sequence>MITLAKYDKLRDRIFPLIQQSAKKNRHDFADNVDKSLLSNRAFLFIAPDGFFVLEPSSSGVVGVIFAFSFGGNNCVKYQPAIEQLARDIGAKQLYFLTSLRGFSILAKKLGYTKDSQSGRVTKWIKEVPYGR</sequence>
<evidence type="ECO:0000313" key="1">
    <source>
        <dbReference type="EMBL" id="PWI34832.1"/>
    </source>
</evidence>
<protein>
    <submittedName>
        <fullName evidence="1">Uncharacterized protein</fullName>
    </submittedName>
</protein>
<comment type="caution">
    <text evidence="1">The sequence shown here is derived from an EMBL/GenBank/DDBJ whole genome shotgun (WGS) entry which is preliminary data.</text>
</comment>
<accession>A0A2U3BDL3</accession>
<dbReference type="OrthoDB" id="6402082at2"/>